<keyword evidence="3" id="KW-1185">Reference proteome</keyword>
<feature type="region of interest" description="Disordered" evidence="1">
    <location>
        <begin position="223"/>
        <end position="243"/>
    </location>
</feature>
<gene>
    <name evidence="2" type="ORF">KC01_LOCUS9694</name>
</gene>
<accession>A0AAV2JPC6</accession>
<protein>
    <submittedName>
        <fullName evidence="2">Uncharacterized protein</fullName>
    </submittedName>
</protein>
<dbReference type="AlphaFoldDB" id="A0AAV2JPC6"/>
<evidence type="ECO:0000313" key="3">
    <source>
        <dbReference type="Proteomes" id="UP001497482"/>
    </source>
</evidence>
<dbReference type="EMBL" id="OZ035835">
    <property type="protein sequence ID" value="CAL1578568.1"/>
    <property type="molecule type" value="Genomic_DNA"/>
</dbReference>
<evidence type="ECO:0000313" key="2">
    <source>
        <dbReference type="EMBL" id="CAL1578568.1"/>
    </source>
</evidence>
<sequence>MAAGVWPGFRDLVPLFLGARRIAASHGVRGRCDFPLIWLARAWGRSSWPRPLVSRLLARGRGGGCPASRALGVRYAVAFGSGAVAASPPARSAGPWGCSSQPCLPNAVAAGVWPGFRDLVPCFLGARRTAASYGVRSRCVFPLIWLARAWGRSSRPRPLVSGLLARGRDGGCHVLRALGVRYAVALVKVFAAVAAPPCLVLRTWGWSARPDWGVGMEDKTRPKLSWPNPGFHTPTLGKRGAQQAPLSLQMVKRPRWEPLRRLSTPPPQLPRGAINEGLKRALFPKTKPLENILFMSYMKRMVGLPELTKGRLPSHVWVGLRAPWKAPSPCPLCVANLSSLGLAGAHFKKDTRRQEDPPVVC</sequence>
<reference evidence="2 3" key="1">
    <citation type="submission" date="2024-04" db="EMBL/GenBank/DDBJ databases">
        <authorList>
            <person name="Waldvogel A.-M."/>
            <person name="Schoenle A."/>
        </authorList>
    </citation>
    <scope>NUCLEOTIDE SEQUENCE [LARGE SCALE GENOMIC DNA]</scope>
</reference>
<name>A0AAV2JPC6_KNICA</name>
<organism evidence="2 3">
    <name type="scientific">Knipowitschia caucasica</name>
    <name type="common">Caucasian dwarf goby</name>
    <name type="synonym">Pomatoschistus caucasicus</name>
    <dbReference type="NCBI Taxonomy" id="637954"/>
    <lineage>
        <taxon>Eukaryota</taxon>
        <taxon>Metazoa</taxon>
        <taxon>Chordata</taxon>
        <taxon>Craniata</taxon>
        <taxon>Vertebrata</taxon>
        <taxon>Euteleostomi</taxon>
        <taxon>Actinopterygii</taxon>
        <taxon>Neopterygii</taxon>
        <taxon>Teleostei</taxon>
        <taxon>Neoteleostei</taxon>
        <taxon>Acanthomorphata</taxon>
        <taxon>Gobiaria</taxon>
        <taxon>Gobiiformes</taxon>
        <taxon>Gobioidei</taxon>
        <taxon>Gobiidae</taxon>
        <taxon>Gobiinae</taxon>
        <taxon>Knipowitschia</taxon>
    </lineage>
</organism>
<proteinExistence type="predicted"/>
<dbReference type="Proteomes" id="UP001497482">
    <property type="component" value="Chromosome 13"/>
</dbReference>
<evidence type="ECO:0000256" key="1">
    <source>
        <dbReference type="SAM" id="MobiDB-lite"/>
    </source>
</evidence>